<reference evidence="1" key="1">
    <citation type="submission" date="2014-09" db="EMBL/GenBank/DDBJ databases">
        <authorList>
            <person name="Magalhaes I.L.F."/>
            <person name="Oliveira U."/>
            <person name="Santos F.R."/>
            <person name="Vidigal T.H.D.A."/>
            <person name="Brescovit A.D."/>
            <person name="Santos A.J."/>
        </authorList>
    </citation>
    <scope>NUCLEOTIDE SEQUENCE</scope>
    <source>
        <tissue evidence="1">Shoot tissue taken approximately 20 cm above the soil surface</tissue>
    </source>
</reference>
<sequence>MEFVMKKTKLRKGSQIQMNLMEYSDCG</sequence>
<organism evidence="1">
    <name type="scientific">Arundo donax</name>
    <name type="common">Giant reed</name>
    <name type="synonym">Donax arundinaceus</name>
    <dbReference type="NCBI Taxonomy" id="35708"/>
    <lineage>
        <taxon>Eukaryota</taxon>
        <taxon>Viridiplantae</taxon>
        <taxon>Streptophyta</taxon>
        <taxon>Embryophyta</taxon>
        <taxon>Tracheophyta</taxon>
        <taxon>Spermatophyta</taxon>
        <taxon>Magnoliopsida</taxon>
        <taxon>Liliopsida</taxon>
        <taxon>Poales</taxon>
        <taxon>Poaceae</taxon>
        <taxon>PACMAD clade</taxon>
        <taxon>Arundinoideae</taxon>
        <taxon>Arundineae</taxon>
        <taxon>Arundo</taxon>
    </lineage>
</organism>
<proteinExistence type="predicted"/>
<accession>A0A0A9FRE3</accession>
<name>A0A0A9FRE3_ARUDO</name>
<protein>
    <submittedName>
        <fullName evidence="1">Uncharacterized protein</fullName>
    </submittedName>
</protein>
<reference evidence="1" key="2">
    <citation type="journal article" date="2015" name="Data Brief">
        <title>Shoot transcriptome of the giant reed, Arundo donax.</title>
        <authorList>
            <person name="Barrero R.A."/>
            <person name="Guerrero F.D."/>
            <person name="Moolhuijzen P."/>
            <person name="Goolsby J.A."/>
            <person name="Tidwell J."/>
            <person name="Bellgard S.E."/>
            <person name="Bellgard M.I."/>
        </authorList>
    </citation>
    <scope>NUCLEOTIDE SEQUENCE</scope>
    <source>
        <tissue evidence="1">Shoot tissue taken approximately 20 cm above the soil surface</tissue>
    </source>
</reference>
<dbReference type="AlphaFoldDB" id="A0A0A9FRE3"/>
<dbReference type="EMBL" id="GBRH01185005">
    <property type="protein sequence ID" value="JAE12891.1"/>
    <property type="molecule type" value="Transcribed_RNA"/>
</dbReference>
<evidence type="ECO:0000313" key="1">
    <source>
        <dbReference type="EMBL" id="JAE12891.1"/>
    </source>
</evidence>